<evidence type="ECO:0000256" key="1">
    <source>
        <dbReference type="ARBA" id="ARBA00001911"/>
    </source>
</evidence>
<evidence type="ECO:0000256" key="7">
    <source>
        <dbReference type="ARBA" id="ARBA00034551"/>
    </source>
</evidence>
<evidence type="ECO:0000256" key="4">
    <source>
        <dbReference type="ARBA" id="ARBA00013293"/>
    </source>
</evidence>
<dbReference type="GO" id="GO:0016166">
    <property type="term" value="F:phytoene dehydrogenase activity"/>
    <property type="evidence" value="ECO:0007669"/>
    <property type="project" value="UniProtKB-ARBA"/>
</dbReference>
<gene>
    <name evidence="10" type="ORF">TWF481_000930</name>
</gene>
<evidence type="ECO:0000313" key="10">
    <source>
        <dbReference type="EMBL" id="KAK6512033.1"/>
    </source>
</evidence>
<keyword evidence="11" id="KW-1185">Reference proteome</keyword>
<dbReference type="SUPFAM" id="SSF51905">
    <property type="entry name" value="FAD/NAD(P)-binding domain"/>
    <property type="match status" value="1"/>
</dbReference>
<dbReference type="InterPro" id="IPR008150">
    <property type="entry name" value="Phytoene_DH_bac_CS"/>
</dbReference>
<comment type="cofactor">
    <cofactor evidence="1">
        <name>NAD(+)</name>
        <dbReference type="ChEBI" id="CHEBI:57540"/>
    </cofactor>
</comment>
<accession>A0AAV9WPC2</accession>
<evidence type="ECO:0000259" key="9">
    <source>
        <dbReference type="Pfam" id="PF01593"/>
    </source>
</evidence>
<comment type="pathway">
    <text evidence="2 8">Carotenoid biosynthesis.</text>
</comment>
<dbReference type="PANTHER" id="PTHR43734:SF1">
    <property type="entry name" value="PHYTOENE DESATURASE"/>
    <property type="match status" value="1"/>
</dbReference>
<evidence type="ECO:0000313" key="11">
    <source>
        <dbReference type="Proteomes" id="UP001370758"/>
    </source>
</evidence>
<dbReference type="PANTHER" id="PTHR43734">
    <property type="entry name" value="PHYTOENE DESATURASE"/>
    <property type="match status" value="1"/>
</dbReference>
<evidence type="ECO:0000256" key="3">
    <source>
        <dbReference type="ARBA" id="ARBA00006046"/>
    </source>
</evidence>
<dbReference type="NCBIfam" id="TIGR02734">
    <property type="entry name" value="crtI_fam"/>
    <property type="match status" value="1"/>
</dbReference>
<dbReference type="AlphaFoldDB" id="A0AAV9WPC2"/>
<dbReference type="PROSITE" id="PS00982">
    <property type="entry name" value="PHYTOENE_DH"/>
    <property type="match status" value="1"/>
</dbReference>
<comment type="similarity">
    <text evidence="3 8">Belongs to the carotenoid/retinoid oxidoreductase family.</text>
</comment>
<dbReference type="InterPro" id="IPR002937">
    <property type="entry name" value="Amino_oxidase"/>
</dbReference>
<keyword evidence="5 8" id="KW-0125">Carotenoid biosynthesis</keyword>
<evidence type="ECO:0000256" key="8">
    <source>
        <dbReference type="RuleBase" id="RU362075"/>
    </source>
</evidence>
<dbReference type="EMBL" id="JAVHJL010000001">
    <property type="protein sequence ID" value="KAK6512033.1"/>
    <property type="molecule type" value="Genomic_DNA"/>
</dbReference>
<evidence type="ECO:0000256" key="2">
    <source>
        <dbReference type="ARBA" id="ARBA00004829"/>
    </source>
</evidence>
<proteinExistence type="inferred from homology"/>
<name>A0AAV9WPC2_9PEZI</name>
<feature type="domain" description="Amine oxidase" evidence="9">
    <location>
        <begin position="48"/>
        <end position="533"/>
    </location>
</feature>
<comment type="caution">
    <text evidence="10">The sequence shown here is derived from an EMBL/GenBank/DDBJ whole genome shotgun (WGS) entry which is preliminary data.</text>
</comment>
<sequence length="597" mass="66550">MEHQGLLGMEKKSVVIVGKKRHHSTQLIALRSWIDNSQEKPTGAGVGGCASAARLAKAGFKVTVVEKNDFTGGRCSLIYDGEHRFDQGPSLLLIPELFHETFRDLDTTMADEGVELLQCNPNYQVYFHDNEKIVLSSDLAQMKPEIEKWEGSDGFKRYLAFLAEGHTNYEFSLRKVLRKNFPSFLSMMRPSLLKDIFGVAIATSLYTRASSYFWTDRLRRCFTFGSMYLGMSPYSAPGIYSLLQYTELAEGVWYPRGGFHKVIDAIVRIGKGMGVDYRLNSPVSSILLSEDEKRAVGVVLQSGQRIQADIVLVNADLVYAYNNLLPETKYSKSLAKRPASCSSISFYWSMDRTVTELSAHNIFLAERYKESFDDIFNNLKVPDEPSFYVHAPARIDSTAAPEGKDSIVVLVPTGHLNENGNGKGFKSTDDWNRIVNRVRDLVIETIEQRTGARNLRGAIISERVNTPITWQERFNLEKGGILGLSIDFWNALAFRPKTKHSTISGLYFVGASTHPGTGVPVCLAGAKITTEQILDDLKVGKPWSPAAPPNALAKQTGRSSLDIERTESISGMETWQRVFWALVLGSAITLILQKVFG</sequence>
<dbReference type="Gene3D" id="3.50.50.60">
    <property type="entry name" value="FAD/NAD(P)-binding domain"/>
    <property type="match status" value="2"/>
</dbReference>
<dbReference type="InterPro" id="IPR014105">
    <property type="entry name" value="Carotenoid/retinoid_OxRdtase"/>
</dbReference>
<organism evidence="10 11">
    <name type="scientific">Arthrobotrys musiformis</name>
    <dbReference type="NCBI Taxonomy" id="47236"/>
    <lineage>
        <taxon>Eukaryota</taxon>
        <taxon>Fungi</taxon>
        <taxon>Dikarya</taxon>
        <taxon>Ascomycota</taxon>
        <taxon>Pezizomycotina</taxon>
        <taxon>Orbiliomycetes</taxon>
        <taxon>Orbiliales</taxon>
        <taxon>Orbiliaceae</taxon>
        <taxon>Arthrobotrys</taxon>
    </lineage>
</organism>
<reference evidence="10 11" key="1">
    <citation type="submission" date="2023-08" db="EMBL/GenBank/DDBJ databases">
        <authorList>
            <person name="Palmer J.M."/>
        </authorList>
    </citation>
    <scope>NUCLEOTIDE SEQUENCE [LARGE SCALE GENOMIC DNA]</scope>
    <source>
        <strain evidence="10 11">TWF481</strain>
    </source>
</reference>
<dbReference type="Proteomes" id="UP001370758">
    <property type="component" value="Unassembled WGS sequence"/>
</dbReference>
<evidence type="ECO:0000256" key="6">
    <source>
        <dbReference type="ARBA" id="ARBA00023002"/>
    </source>
</evidence>
<evidence type="ECO:0000256" key="5">
    <source>
        <dbReference type="ARBA" id="ARBA00022746"/>
    </source>
</evidence>
<dbReference type="FunFam" id="3.50.50.60:FF:000171">
    <property type="entry name" value="zeta-carotene-forming phytoene desaturase"/>
    <property type="match status" value="1"/>
</dbReference>
<keyword evidence="6 8" id="KW-0560">Oxidoreductase</keyword>
<dbReference type="Pfam" id="PF01593">
    <property type="entry name" value="Amino_oxidase"/>
    <property type="match status" value="1"/>
</dbReference>
<dbReference type="GO" id="GO:0016117">
    <property type="term" value="P:carotenoid biosynthetic process"/>
    <property type="evidence" value="ECO:0007669"/>
    <property type="project" value="UniProtKB-KW"/>
</dbReference>
<dbReference type="InterPro" id="IPR036188">
    <property type="entry name" value="FAD/NAD-bd_sf"/>
</dbReference>
<protein>
    <recommendedName>
        <fullName evidence="4">Phytoene desaturase</fullName>
    </recommendedName>
    <alternativeName>
        <fullName evidence="7">Phytoene desaturase (3,4-didehydrolycopene-forming)</fullName>
    </alternativeName>
</protein>